<dbReference type="SUPFAM" id="SSF53474">
    <property type="entry name" value="alpha/beta-Hydrolases"/>
    <property type="match status" value="1"/>
</dbReference>
<feature type="compositionally biased region" description="Basic residues" evidence="1">
    <location>
        <begin position="526"/>
        <end position="536"/>
    </location>
</feature>
<gene>
    <name evidence="4" type="ORF">DPMN_167748</name>
</gene>
<organism evidence="4 5">
    <name type="scientific">Dreissena polymorpha</name>
    <name type="common">Zebra mussel</name>
    <name type="synonym">Mytilus polymorpha</name>
    <dbReference type="NCBI Taxonomy" id="45954"/>
    <lineage>
        <taxon>Eukaryota</taxon>
        <taxon>Metazoa</taxon>
        <taxon>Spiralia</taxon>
        <taxon>Lophotrochozoa</taxon>
        <taxon>Mollusca</taxon>
        <taxon>Bivalvia</taxon>
        <taxon>Autobranchia</taxon>
        <taxon>Heteroconchia</taxon>
        <taxon>Euheterodonta</taxon>
        <taxon>Imparidentia</taxon>
        <taxon>Neoheterodontei</taxon>
        <taxon>Myida</taxon>
        <taxon>Dreissenoidea</taxon>
        <taxon>Dreissenidae</taxon>
        <taxon>Dreissena</taxon>
    </lineage>
</organism>
<evidence type="ECO:0008006" key="6">
    <source>
        <dbReference type="Google" id="ProtNLM"/>
    </source>
</evidence>
<dbReference type="Pfam" id="PF23154">
    <property type="entry name" value="KANSL3_1st"/>
    <property type="match status" value="1"/>
</dbReference>
<accession>A0A9D4F3U4</accession>
<dbReference type="GO" id="GO:0045944">
    <property type="term" value="P:positive regulation of transcription by RNA polymerase II"/>
    <property type="evidence" value="ECO:0007669"/>
    <property type="project" value="TreeGrafter"/>
</dbReference>
<evidence type="ECO:0000313" key="4">
    <source>
        <dbReference type="EMBL" id="KAH3789566.1"/>
    </source>
</evidence>
<evidence type="ECO:0000259" key="2">
    <source>
        <dbReference type="Pfam" id="PF20408"/>
    </source>
</evidence>
<dbReference type="InterPro" id="IPR029058">
    <property type="entry name" value="AB_hydrolase_fold"/>
</dbReference>
<dbReference type="PANTHER" id="PTHR13136">
    <property type="entry name" value="TESTIS DEVELOPMENT PROTEIN PRTD"/>
    <property type="match status" value="1"/>
</dbReference>
<comment type="caution">
    <text evidence="4">The sequence shown here is derived from an EMBL/GenBank/DDBJ whole genome shotgun (WGS) entry which is preliminary data.</text>
</comment>
<dbReference type="InterPro" id="IPR026555">
    <property type="entry name" value="NSL3/Tex30"/>
</dbReference>
<reference evidence="4" key="1">
    <citation type="journal article" date="2019" name="bioRxiv">
        <title>The Genome of the Zebra Mussel, Dreissena polymorpha: A Resource for Invasive Species Research.</title>
        <authorList>
            <person name="McCartney M.A."/>
            <person name="Auch B."/>
            <person name="Kono T."/>
            <person name="Mallez S."/>
            <person name="Zhang Y."/>
            <person name="Obille A."/>
            <person name="Becker A."/>
            <person name="Abrahante J.E."/>
            <person name="Garbe J."/>
            <person name="Badalamenti J.P."/>
            <person name="Herman A."/>
            <person name="Mangelson H."/>
            <person name="Liachko I."/>
            <person name="Sullivan S."/>
            <person name="Sone E.D."/>
            <person name="Koren S."/>
            <person name="Silverstein K.A.T."/>
            <person name="Beckman K.B."/>
            <person name="Gohl D.M."/>
        </authorList>
    </citation>
    <scope>NUCLEOTIDE SEQUENCE</scope>
    <source>
        <strain evidence="4">Duluth1</strain>
        <tissue evidence="4">Whole animal</tissue>
    </source>
</reference>
<evidence type="ECO:0000313" key="5">
    <source>
        <dbReference type="Proteomes" id="UP000828390"/>
    </source>
</evidence>
<feature type="domain" description="KANL3/Tex30 alpha/beta hydrolase-like" evidence="2">
    <location>
        <begin position="303"/>
        <end position="430"/>
    </location>
</feature>
<dbReference type="Proteomes" id="UP000828390">
    <property type="component" value="Unassembled WGS sequence"/>
</dbReference>
<keyword evidence="5" id="KW-1185">Reference proteome</keyword>
<protein>
    <recommendedName>
        <fullName evidence="6">KAT8 regulatory NSL complex subunit 3</fullName>
    </recommendedName>
</protein>
<dbReference type="AlphaFoldDB" id="A0A9D4F3U4"/>
<evidence type="ECO:0000259" key="3">
    <source>
        <dbReference type="Pfam" id="PF23154"/>
    </source>
</evidence>
<name>A0A9D4F3U4_DREPO</name>
<dbReference type="InterPro" id="IPR056519">
    <property type="entry name" value="KANSL3_1st"/>
</dbReference>
<dbReference type="Gene3D" id="3.40.50.1820">
    <property type="entry name" value="alpha/beta hydrolase"/>
    <property type="match status" value="1"/>
</dbReference>
<dbReference type="InterPro" id="IPR046879">
    <property type="entry name" value="KANL3/Tex30_Abhydrolase"/>
</dbReference>
<evidence type="ECO:0000256" key="1">
    <source>
        <dbReference type="SAM" id="MobiDB-lite"/>
    </source>
</evidence>
<dbReference type="EMBL" id="JAIWYP010000008">
    <property type="protein sequence ID" value="KAH3789566.1"/>
    <property type="molecule type" value="Genomic_DNA"/>
</dbReference>
<dbReference type="PANTHER" id="PTHR13136:SF16">
    <property type="entry name" value="KAT8 REGULATORY NSL COMPLEX SUBUNIT 3"/>
    <property type="match status" value="1"/>
</dbReference>
<feature type="compositionally biased region" description="Polar residues" evidence="1">
    <location>
        <begin position="561"/>
        <end position="570"/>
    </location>
</feature>
<reference evidence="4" key="2">
    <citation type="submission" date="2020-11" db="EMBL/GenBank/DDBJ databases">
        <authorList>
            <person name="McCartney M.A."/>
            <person name="Auch B."/>
            <person name="Kono T."/>
            <person name="Mallez S."/>
            <person name="Becker A."/>
            <person name="Gohl D.M."/>
            <person name="Silverstein K.A.T."/>
            <person name="Koren S."/>
            <person name="Bechman K.B."/>
            <person name="Herman A."/>
            <person name="Abrahante J.E."/>
            <person name="Garbe J."/>
        </authorList>
    </citation>
    <scope>NUCLEOTIDE SEQUENCE</scope>
    <source>
        <strain evidence="4">Duluth1</strain>
        <tissue evidence="4">Whole animal</tissue>
    </source>
</reference>
<feature type="region of interest" description="Disordered" evidence="1">
    <location>
        <begin position="510"/>
        <end position="570"/>
    </location>
</feature>
<proteinExistence type="predicted"/>
<feature type="domain" description="KANSL3 helical" evidence="3">
    <location>
        <begin position="108"/>
        <end position="204"/>
    </location>
</feature>
<dbReference type="GO" id="GO:0044545">
    <property type="term" value="C:NSL complex"/>
    <property type="evidence" value="ECO:0007669"/>
    <property type="project" value="TreeGrafter"/>
</dbReference>
<sequence>MALVGLDIVSVDHCYSKPWSAHPDASNARPVRMLYMEKFPRNKSLDQAMPEPDILLDVVSVPTQIPAIFETGKSHNAMSDVEKQLSALHDDRGDEWEDNLNRSGWTPQQSRIFSKINKILVGDRLSKLANAGNINESVTRRNQINKTAKRVRHVLATCKWNPKLVKWLHGVLLDNLGVQSLATYIEVLQTLKAKIPSLIETMTSVGGLSIRAQQLSGDTLTNMIKKTWDPIHTSYSQMKLKKLPGNPLILIAPSGPTGPNSVQSKRQRYWSSQLAGLGKVIPVLMHMVSRGSGVSIAQCLEHMIVAVKDKVTELKAHFLNRPIVLLGWNIGALVASHVSLQESVSAVVCLGFPYTGVGGGRGDADDPLLDCRTPTLFVIGQHANTCSVDDMEDMREKMRAENSLIVVGGADDNLRMSRSKRKLEAVTQVMVDKSILDEISEFIGGVLSQSPVLQESVIVDLADLDGRKARADLSRDDHDGDVDFTTQTNLEQMSDISPGRLSIAKALRARALSGSQQTPGSDTPVRVKRKYTKRKGVTNPLDLPTPKKRYRSTPTPPIQSPVPSVQTPLSAGNQPAFSVAPELTGLLRGQPGLLPSFRILTDESGHKTAVFSSQPSTVSTATPFVSSVLNLQLAATSGADIGSATDAPLVAYRLEDYEKKFPDANQPSIKTTISIEGLLRSQQPLSSPAPLTSTPISSLLSLARQMPGNIPTSSVSSQIQQLLSTLARSHMPTSVIPPQLHSPAIVVSQQAVVPPSTISYSVSQSGSITQIQMNQSGSPLQNSVPTLMSSLTKCASTSLIKRMTSLNSDQSQATVTSPSPILTKTDLTLPITTVSSVPMKNILIEETIDLTKSDEVDTDILMESKSREASPAMRNAGVQSPIHIISRPIISIETPNQVGLKQSQPATVMCLSTKTSTALKPGLVMSQTFTAQKPGPVISQATSINSPLLQIFPLKTTEEPLGQVSSLLESSPITQSATQSHTLQTCASQWSSEMASDVSSVSVAVALDSTLVCDSVSVPNVVASNTLTPKPNITATTRTRKIRTPKQFDL</sequence>
<dbReference type="Pfam" id="PF20408">
    <property type="entry name" value="Abhydrolase_11"/>
    <property type="match status" value="1"/>
</dbReference>
<dbReference type="OrthoDB" id="6415022at2759"/>